<accession>A0A7Z7LH52</accession>
<evidence type="ECO:0000313" key="3">
    <source>
        <dbReference type="Proteomes" id="UP000250796"/>
    </source>
</evidence>
<feature type="transmembrane region" description="Helical" evidence="1">
    <location>
        <begin position="9"/>
        <end position="30"/>
    </location>
</feature>
<gene>
    <name evidence="2" type="ORF">MESINF_1922</name>
</gene>
<organism evidence="2 3">
    <name type="scientific">Mesotoga infera</name>
    <dbReference type="NCBI Taxonomy" id="1236046"/>
    <lineage>
        <taxon>Bacteria</taxon>
        <taxon>Thermotogati</taxon>
        <taxon>Thermotogota</taxon>
        <taxon>Thermotogae</taxon>
        <taxon>Kosmotogales</taxon>
        <taxon>Kosmotogaceae</taxon>
        <taxon>Mesotoga</taxon>
    </lineage>
</organism>
<feature type="transmembrane region" description="Helical" evidence="1">
    <location>
        <begin position="95"/>
        <end position="116"/>
    </location>
</feature>
<evidence type="ECO:0000313" key="2">
    <source>
        <dbReference type="EMBL" id="SSC13362.1"/>
    </source>
</evidence>
<dbReference type="EMBL" id="LS974202">
    <property type="protein sequence ID" value="SSC13362.1"/>
    <property type="molecule type" value="Genomic_DNA"/>
</dbReference>
<feature type="transmembrane region" description="Helical" evidence="1">
    <location>
        <begin position="199"/>
        <end position="221"/>
    </location>
</feature>
<keyword evidence="1" id="KW-0812">Transmembrane</keyword>
<dbReference type="KEGG" id="minf:MESINF_1922"/>
<feature type="transmembrane region" description="Helical" evidence="1">
    <location>
        <begin position="36"/>
        <end position="58"/>
    </location>
</feature>
<dbReference type="Proteomes" id="UP000250796">
    <property type="component" value="Chromosome MESINF"/>
</dbReference>
<reference evidence="2 3" key="1">
    <citation type="submission" date="2017-01" db="EMBL/GenBank/DDBJ databases">
        <authorList>
            <person name="Erauso G."/>
        </authorList>
    </citation>
    <scope>NUCLEOTIDE SEQUENCE [LARGE SCALE GENOMIC DNA]</scope>
    <source>
        <strain evidence="2">MESINF1</strain>
    </source>
</reference>
<feature type="transmembrane region" description="Helical" evidence="1">
    <location>
        <begin position="176"/>
        <end position="193"/>
    </location>
</feature>
<feature type="transmembrane region" description="Helical" evidence="1">
    <location>
        <begin position="128"/>
        <end position="146"/>
    </location>
</feature>
<feature type="transmembrane region" description="Helical" evidence="1">
    <location>
        <begin position="70"/>
        <end position="89"/>
    </location>
</feature>
<dbReference type="RefSeq" id="WP_169699515.1">
    <property type="nucleotide sequence ID" value="NZ_LS974202.1"/>
</dbReference>
<proteinExistence type="predicted"/>
<keyword evidence="3" id="KW-1185">Reference proteome</keyword>
<keyword evidence="1" id="KW-0472">Membrane</keyword>
<sequence length="247" mass="28573">MKSISKNVLFYFIALWIFIYIISTTIAGIFPHEVPSYFRIGPWINPAWILVILTQFIFARTLDKREFDRFYLLSLYLSGALWILFSTFGVESLSLVLSMAFLFLSWQVYRVFRPVYGKLRKHFRDMSIGSLLFSWSIIVLLSSLAMFWRSELTAIFFLFLMVLISSILAHTKIDPINGLVFSYFAFSTGIENLSQSYYVAVAGISSGIIFLLIFLFAIMIAREDPSKKIFAAVNPPREEEIKLKINR</sequence>
<dbReference type="AlphaFoldDB" id="A0A7Z7LH52"/>
<name>A0A7Z7LH52_9BACT</name>
<keyword evidence="1" id="KW-1133">Transmembrane helix</keyword>
<feature type="transmembrane region" description="Helical" evidence="1">
    <location>
        <begin position="152"/>
        <end position="169"/>
    </location>
</feature>
<evidence type="ECO:0000256" key="1">
    <source>
        <dbReference type="SAM" id="Phobius"/>
    </source>
</evidence>
<protein>
    <submittedName>
        <fullName evidence="2">Uncharacterized protein</fullName>
    </submittedName>
</protein>